<sequence>MSALPHIGLIVAGGTITALAEDPFEINDYGNAGSLSPDALLERSGQLRGRFDVTNVPVDPAPSFDMGAERWAAICAACAATLKEAPSISGFVLTHGTGALAEAAFFLSLCWDLDVPLVVTGAQRPASAQGADGPMNLFHALTAAADQRLGGSVAVAFDGVLHDPRDVTKLDNSALDTFRSPRFGPLGRFAGSELDLFARSAAPGPFLPWHRLGALPRVDILHCHSDGDAAAIEAFIAAGARGIVIAGFAPGYATSRQAKALETWVHEGGGIVIAASQAFGRVPGNSRNRGHGFLPAAGFSPAKARILLQYALASQRSPAQIAELFDRRGEAGRPTWRS</sequence>
<evidence type="ECO:0000313" key="6">
    <source>
        <dbReference type="EMBL" id="EAU45816.1"/>
    </source>
</evidence>
<dbReference type="eggNOG" id="COG0252">
    <property type="taxonomic scope" value="Bacteria"/>
</dbReference>
<dbReference type="GO" id="GO:0004067">
    <property type="term" value="F:asparaginase activity"/>
    <property type="evidence" value="ECO:0007669"/>
    <property type="project" value="UniProtKB-UniRule"/>
</dbReference>
<dbReference type="Gene3D" id="3.40.50.1170">
    <property type="entry name" value="L-asparaginase, N-terminal domain"/>
    <property type="match status" value="1"/>
</dbReference>
<comment type="caution">
    <text evidence="6">The sequence shown here is derived from an EMBL/GenBank/DDBJ whole genome shotgun (WGS) entry which is preliminary data.</text>
</comment>
<dbReference type="SUPFAM" id="SSF53774">
    <property type="entry name" value="Glutaminase/Asparaginase"/>
    <property type="match status" value="1"/>
</dbReference>
<reference evidence="6 7" key="1">
    <citation type="journal article" date="2010" name="J. Bacteriol.">
        <title>Genome sequences of Pelagibaca bermudensis HTCC2601T and Maritimibacter alkaliphilus HTCC2654T, the type strains of two marine Roseobacter genera.</title>
        <authorList>
            <person name="Thrash J.C."/>
            <person name="Cho J.C."/>
            <person name="Ferriera S."/>
            <person name="Johnson J."/>
            <person name="Vergin K.L."/>
            <person name="Giovannoni S.J."/>
        </authorList>
    </citation>
    <scope>NUCLEOTIDE SEQUENCE [LARGE SCALE GENOMIC DNA]</scope>
    <source>
        <strain evidence="7">DSM 26914 / JCM 13377 / KCTC 12554 / HTCC2601</strain>
    </source>
</reference>
<protein>
    <submittedName>
        <fullName evidence="6">Asparaginase/glutaminase</fullName>
    </submittedName>
</protein>
<dbReference type="GO" id="GO:0006528">
    <property type="term" value="P:asparagine metabolic process"/>
    <property type="evidence" value="ECO:0007669"/>
    <property type="project" value="InterPro"/>
</dbReference>
<dbReference type="InterPro" id="IPR040919">
    <property type="entry name" value="Asparaginase_C"/>
</dbReference>
<dbReference type="InterPro" id="IPR004550">
    <property type="entry name" value="AsnASE_II"/>
</dbReference>
<dbReference type="HOGENOM" id="CLU_019134_1_2_5"/>
<dbReference type="InterPro" id="IPR027474">
    <property type="entry name" value="L-asparaginase_N"/>
</dbReference>
<comment type="similarity">
    <text evidence="1">Belongs to the asparaginase 1 family.</text>
</comment>
<dbReference type="EMBL" id="AATQ01000021">
    <property type="protein sequence ID" value="EAU45816.1"/>
    <property type="molecule type" value="Genomic_DNA"/>
</dbReference>
<dbReference type="PROSITE" id="PS51732">
    <property type="entry name" value="ASN_GLN_ASE_3"/>
    <property type="match status" value="1"/>
</dbReference>
<evidence type="ECO:0000259" key="5">
    <source>
        <dbReference type="Pfam" id="PF17763"/>
    </source>
</evidence>
<dbReference type="Proteomes" id="UP000006230">
    <property type="component" value="Unassembled WGS sequence"/>
</dbReference>
<dbReference type="Pfam" id="PF00710">
    <property type="entry name" value="Asparaginase"/>
    <property type="match status" value="1"/>
</dbReference>
<evidence type="ECO:0000256" key="1">
    <source>
        <dbReference type="ARBA" id="ARBA00010518"/>
    </source>
</evidence>
<dbReference type="RefSeq" id="WP_007798908.1">
    <property type="nucleotide sequence ID" value="NZ_DS022276.1"/>
</dbReference>
<dbReference type="InterPro" id="IPR036152">
    <property type="entry name" value="Asp/glu_Ase-like_sf"/>
</dbReference>
<evidence type="ECO:0000259" key="4">
    <source>
        <dbReference type="Pfam" id="PF00710"/>
    </source>
</evidence>
<dbReference type="PANTHER" id="PTHR11707:SF28">
    <property type="entry name" value="60 KDA LYSOPHOSPHOLIPASE"/>
    <property type="match status" value="1"/>
</dbReference>
<dbReference type="SFLD" id="SFLDS00057">
    <property type="entry name" value="Glutaminase/Asparaginase"/>
    <property type="match status" value="1"/>
</dbReference>
<dbReference type="CDD" id="cd08964">
    <property type="entry name" value="L-asparaginase_II"/>
    <property type="match status" value="1"/>
</dbReference>
<dbReference type="AlphaFoldDB" id="Q0FNT9"/>
<dbReference type="OrthoDB" id="9788068at2"/>
<dbReference type="PRINTS" id="PR00139">
    <property type="entry name" value="ASNGLNASE"/>
</dbReference>
<evidence type="ECO:0000256" key="2">
    <source>
        <dbReference type="ARBA" id="ARBA00022801"/>
    </source>
</evidence>
<feature type="domain" description="Asparaginase/glutaminase C-terminal" evidence="5">
    <location>
        <begin position="217"/>
        <end position="325"/>
    </location>
</feature>
<proteinExistence type="inferred from homology"/>
<gene>
    <name evidence="6" type="ORF">R2601_20451</name>
</gene>
<feature type="domain" description="L-asparaginase N-terminal" evidence="4">
    <location>
        <begin position="7"/>
        <end position="198"/>
    </location>
</feature>
<dbReference type="STRING" id="314265.R2601_20451"/>
<organism evidence="6 7">
    <name type="scientific">Salipiger bermudensis (strain DSM 26914 / JCM 13377 / KCTC 12554 / HTCC2601)</name>
    <name type="common">Pelagibaca bermudensis</name>
    <dbReference type="NCBI Taxonomy" id="314265"/>
    <lineage>
        <taxon>Bacteria</taxon>
        <taxon>Pseudomonadati</taxon>
        <taxon>Pseudomonadota</taxon>
        <taxon>Alphaproteobacteria</taxon>
        <taxon>Rhodobacterales</taxon>
        <taxon>Roseobacteraceae</taxon>
        <taxon>Salipiger</taxon>
    </lineage>
</organism>
<dbReference type="InterPro" id="IPR027473">
    <property type="entry name" value="L-asparaginase_C"/>
</dbReference>
<keyword evidence="2" id="KW-0378">Hydrolase</keyword>
<dbReference type="Pfam" id="PF17763">
    <property type="entry name" value="Asparaginase_C"/>
    <property type="match status" value="1"/>
</dbReference>
<dbReference type="PIRSF" id="PIRSF001220">
    <property type="entry name" value="L-ASNase_gatD"/>
    <property type="match status" value="1"/>
</dbReference>
<accession>Q0FNT9</accession>
<dbReference type="PANTHER" id="PTHR11707">
    <property type="entry name" value="L-ASPARAGINASE"/>
    <property type="match status" value="1"/>
</dbReference>
<dbReference type="Gene3D" id="3.40.50.40">
    <property type="match status" value="1"/>
</dbReference>
<feature type="active site" description="O-isoaspartyl threonine intermediate" evidence="3">
    <location>
        <position position="15"/>
    </location>
</feature>
<dbReference type="InterPro" id="IPR006034">
    <property type="entry name" value="Asparaginase/glutaminase-like"/>
</dbReference>
<dbReference type="PIRSF" id="PIRSF500176">
    <property type="entry name" value="L_ASNase"/>
    <property type="match status" value="1"/>
</dbReference>
<evidence type="ECO:0000256" key="3">
    <source>
        <dbReference type="PIRSR" id="PIRSR001220-1"/>
    </source>
</evidence>
<evidence type="ECO:0000313" key="7">
    <source>
        <dbReference type="Proteomes" id="UP000006230"/>
    </source>
</evidence>
<dbReference type="SMART" id="SM00870">
    <property type="entry name" value="Asparaginase"/>
    <property type="match status" value="1"/>
</dbReference>
<keyword evidence="7" id="KW-1185">Reference proteome</keyword>
<name>Q0FNT9_SALBH</name>
<dbReference type="InterPro" id="IPR037152">
    <property type="entry name" value="L-asparaginase_N_sf"/>
</dbReference>